<feature type="domain" description="Phospholipase D-like" evidence="2">
    <location>
        <begin position="56"/>
        <end position="177"/>
    </location>
</feature>
<evidence type="ECO:0000313" key="4">
    <source>
        <dbReference type="Proteomes" id="UP000007488"/>
    </source>
</evidence>
<organism evidence="3 4">
    <name type="scientific">Syntrophobotulus glycolicus (strain DSM 8271 / FlGlyR)</name>
    <dbReference type="NCBI Taxonomy" id="645991"/>
    <lineage>
        <taxon>Bacteria</taxon>
        <taxon>Bacillati</taxon>
        <taxon>Bacillota</taxon>
        <taxon>Clostridia</taxon>
        <taxon>Eubacteriales</taxon>
        <taxon>Desulfitobacteriaceae</taxon>
        <taxon>Syntrophobotulus</taxon>
    </lineage>
</organism>
<dbReference type="Pfam" id="PF13091">
    <property type="entry name" value="PLDc_2"/>
    <property type="match status" value="2"/>
</dbReference>
<dbReference type="InterPro" id="IPR051406">
    <property type="entry name" value="PLD_domain"/>
</dbReference>
<comment type="catalytic activity">
    <reaction evidence="1">
        <text>a 1,2-diacyl-sn-glycero-3-phosphocholine + H2O = a 1,2-diacyl-sn-glycero-3-phosphate + choline + H(+)</text>
        <dbReference type="Rhea" id="RHEA:14445"/>
        <dbReference type="ChEBI" id="CHEBI:15354"/>
        <dbReference type="ChEBI" id="CHEBI:15377"/>
        <dbReference type="ChEBI" id="CHEBI:15378"/>
        <dbReference type="ChEBI" id="CHEBI:57643"/>
        <dbReference type="ChEBI" id="CHEBI:58608"/>
        <dbReference type="EC" id="3.1.4.4"/>
    </reaction>
</comment>
<dbReference type="HOGENOM" id="CLU_808291_0_0_9"/>
<name>F0T216_SYNGF</name>
<protein>
    <recommendedName>
        <fullName evidence="2">Phospholipase D-like domain-containing protein</fullName>
    </recommendedName>
</protein>
<reference evidence="3 4" key="1">
    <citation type="journal article" date="2011" name="Stand. Genomic Sci.">
        <title>Complete genome sequence of Syntrophobotulus glycolicus type strain (FlGlyR).</title>
        <authorList>
            <person name="Han C."/>
            <person name="Mwirichia R."/>
            <person name="Chertkov O."/>
            <person name="Held B."/>
            <person name="Lapidus A."/>
            <person name="Nolan M."/>
            <person name="Lucas S."/>
            <person name="Hammon N."/>
            <person name="Deshpande S."/>
            <person name="Cheng J.F."/>
            <person name="Tapia R."/>
            <person name="Goodwin L."/>
            <person name="Pitluck S."/>
            <person name="Huntemann M."/>
            <person name="Liolios K."/>
            <person name="Ivanova N."/>
            <person name="Pagani I."/>
            <person name="Mavromatis K."/>
            <person name="Ovchinikova G."/>
            <person name="Pati A."/>
            <person name="Chen A."/>
            <person name="Palaniappan K."/>
            <person name="Land M."/>
            <person name="Hauser L."/>
            <person name="Brambilla E.M."/>
            <person name="Rohde M."/>
            <person name="Spring S."/>
            <person name="Sikorski J."/>
            <person name="Goker M."/>
            <person name="Woyke T."/>
            <person name="Bristow J."/>
            <person name="Eisen J.A."/>
            <person name="Markowitz V."/>
            <person name="Hugenholtz P."/>
            <person name="Kyrpides N.C."/>
            <person name="Klenk H.P."/>
            <person name="Detter J.C."/>
        </authorList>
    </citation>
    <scope>NUCLEOTIDE SEQUENCE [LARGE SCALE GENOMIC DNA]</scope>
    <source>
        <strain evidence="4">DSM 8271 / FlGlyR</strain>
    </source>
</reference>
<dbReference type="PANTHER" id="PTHR43856">
    <property type="entry name" value="CARDIOLIPIN HYDROLASE"/>
    <property type="match status" value="1"/>
</dbReference>
<gene>
    <name evidence="3" type="ordered locus">Sgly_2067</name>
</gene>
<reference evidence="4" key="2">
    <citation type="submission" date="2011-02" db="EMBL/GenBank/DDBJ databases">
        <title>The complete genome of Syntrophobotulus glycolicus DSM 8271.</title>
        <authorList>
            <person name="Lucas S."/>
            <person name="Copeland A."/>
            <person name="Lapidus A."/>
            <person name="Bruce D."/>
            <person name="Goodwin L."/>
            <person name="Pitluck S."/>
            <person name="Kyrpides N."/>
            <person name="Mavromatis K."/>
            <person name="Pagani I."/>
            <person name="Ivanova N."/>
            <person name="Mikhailova N."/>
            <person name="Chertkov O."/>
            <person name="Held B."/>
            <person name="Detter J.C."/>
            <person name="Tapia R."/>
            <person name="Han C."/>
            <person name="Land M."/>
            <person name="Hauser L."/>
            <person name="Markowitz V."/>
            <person name="Cheng J.-F."/>
            <person name="Hugenholtz P."/>
            <person name="Woyke T."/>
            <person name="Wu D."/>
            <person name="Spring S."/>
            <person name="Schroeder M."/>
            <person name="Brambilla E."/>
            <person name="Klenk H.-P."/>
            <person name="Eisen J.A."/>
        </authorList>
    </citation>
    <scope>NUCLEOTIDE SEQUENCE [LARGE SCALE GENOMIC DNA]</scope>
    <source>
        <strain evidence="4">DSM 8271 / FlGlyR</strain>
    </source>
</reference>
<dbReference type="eggNOG" id="COG1502">
    <property type="taxonomic scope" value="Bacteria"/>
</dbReference>
<feature type="domain" description="Phospholipase D-like" evidence="2">
    <location>
        <begin position="210"/>
        <end position="335"/>
    </location>
</feature>
<dbReference type="OrthoDB" id="1792714at2"/>
<dbReference type="RefSeq" id="WP_013625227.1">
    <property type="nucleotide sequence ID" value="NC_015172.1"/>
</dbReference>
<dbReference type="KEGG" id="sgy:Sgly_2067"/>
<proteinExistence type="predicted"/>
<dbReference type="GO" id="GO:0004630">
    <property type="term" value="F:phospholipase D activity"/>
    <property type="evidence" value="ECO:0007669"/>
    <property type="project" value="UniProtKB-EC"/>
</dbReference>
<dbReference type="InterPro" id="IPR025202">
    <property type="entry name" value="PLD-like_dom"/>
</dbReference>
<dbReference type="STRING" id="645991.Sgly_2067"/>
<evidence type="ECO:0000313" key="3">
    <source>
        <dbReference type="EMBL" id="ADY56360.1"/>
    </source>
</evidence>
<dbReference type="GO" id="GO:0016891">
    <property type="term" value="F:RNA endonuclease activity producing 5'-phosphomonoesters, hydrolytic mechanism"/>
    <property type="evidence" value="ECO:0007669"/>
    <property type="project" value="TreeGrafter"/>
</dbReference>
<dbReference type="PANTHER" id="PTHR43856:SF2">
    <property type="entry name" value="PHOSPHOLIPASE D"/>
    <property type="match status" value="1"/>
</dbReference>
<dbReference type="AlphaFoldDB" id="F0T216"/>
<accession>F0T216</accession>
<dbReference type="SUPFAM" id="SSF56024">
    <property type="entry name" value="Phospholipase D/nuclease"/>
    <property type="match status" value="2"/>
</dbReference>
<dbReference type="EMBL" id="CP002547">
    <property type="protein sequence ID" value="ADY56360.1"/>
    <property type="molecule type" value="Genomic_DNA"/>
</dbReference>
<sequence>MFKIRLKLLIFILFLSFIPLNGCNIFKSKDADIERISPLSPDSVLFDSQAIKTLTINMINHAAKSVYLQQFAMDDQDVLKALVEKAHQGIDVKILLDPWQRENENTLNYLKNENLSAQRYPSEKGQYDRVKYMVVDNQTAVYYGAPLTSAGFSTHTVAVQLSGTSVSTISNSFSKDWESTTTNKLSIDENPSLIEDQITFSVNAGIKQTLLNRIKAAQSTIWIEVDQLTDTEIKDALIAAQTRGCTVQIIVNPSSAPGGSTSVNEMKNSGIAVRSYKNPANLPLGFNWAIFDQKTVLMSSSGWTYSAFVMCHESSITIPSPDIAAKVSSVFQQDWEKATP</sequence>
<keyword evidence="4" id="KW-1185">Reference proteome</keyword>
<evidence type="ECO:0000256" key="1">
    <source>
        <dbReference type="ARBA" id="ARBA00000798"/>
    </source>
</evidence>
<evidence type="ECO:0000259" key="2">
    <source>
        <dbReference type="Pfam" id="PF13091"/>
    </source>
</evidence>
<dbReference type="Proteomes" id="UP000007488">
    <property type="component" value="Chromosome"/>
</dbReference>
<dbReference type="Gene3D" id="3.30.870.10">
    <property type="entry name" value="Endonuclease Chain A"/>
    <property type="match status" value="2"/>
</dbReference>